<dbReference type="eggNOG" id="ENOG5031ZDC">
    <property type="taxonomic scope" value="Bacteria"/>
</dbReference>
<dbReference type="InterPro" id="IPR012495">
    <property type="entry name" value="TadE-like_dom"/>
</dbReference>
<evidence type="ECO:0000313" key="3">
    <source>
        <dbReference type="EMBL" id="KEO51500.1"/>
    </source>
</evidence>
<evidence type="ECO:0000259" key="2">
    <source>
        <dbReference type="Pfam" id="PF07811"/>
    </source>
</evidence>
<keyword evidence="4" id="KW-1185">Reference proteome</keyword>
<feature type="domain" description="TadE-like" evidence="2">
    <location>
        <begin position="22"/>
        <end position="64"/>
    </location>
</feature>
<dbReference type="AlphaFoldDB" id="A0A074J6F9"/>
<gene>
    <name evidence="3" type="ORF">TP2_11440</name>
</gene>
<keyword evidence="1" id="KW-0812">Transmembrane</keyword>
<sequence length="216" mass="23266">MSAPLAYRARKALRGFARDESGATLVEFALVIGLYLMIFFALIDFGRMAFHYVNAQRALQVAARLAAVRSPACDDVPLIHERGVTPQGEIEPNFGTNCNVSDTTCADPGTITCAGDANNDTADEIWTIVQRALPSDAEIGDLSFSYSYDPDLGFLGGPYVPIVTVKLQNLDFQFVTPIGAFASLWTSEEVTQISRVTFPSLSTSMPGEALGRDGTS</sequence>
<keyword evidence="1" id="KW-0472">Membrane</keyword>
<comment type="caution">
    <text evidence="3">The sequence shown here is derived from an EMBL/GenBank/DDBJ whole genome shotgun (WGS) entry which is preliminary data.</text>
</comment>
<dbReference type="Pfam" id="PF07811">
    <property type="entry name" value="TadE"/>
    <property type="match status" value="1"/>
</dbReference>
<proteinExistence type="predicted"/>
<dbReference type="STRING" id="1353537.TP2_11440"/>
<dbReference type="RefSeq" id="WP_051692659.1">
    <property type="nucleotide sequence ID" value="NZ_AUND01000038.1"/>
</dbReference>
<organism evidence="3 4">
    <name type="scientific">Thioclava pacifica DSM 10166</name>
    <dbReference type="NCBI Taxonomy" id="1353537"/>
    <lineage>
        <taxon>Bacteria</taxon>
        <taxon>Pseudomonadati</taxon>
        <taxon>Pseudomonadota</taxon>
        <taxon>Alphaproteobacteria</taxon>
        <taxon>Rhodobacterales</taxon>
        <taxon>Paracoccaceae</taxon>
        <taxon>Thioclava</taxon>
    </lineage>
</organism>
<protein>
    <recommendedName>
        <fullName evidence="2">TadE-like domain-containing protein</fullName>
    </recommendedName>
</protein>
<reference evidence="3 4" key="1">
    <citation type="submission" date="2013-07" db="EMBL/GenBank/DDBJ databases">
        <title>Thioclava pacifica DSM 10166 Genome Sequencing.</title>
        <authorList>
            <person name="Lai Q."/>
            <person name="Shao Z."/>
        </authorList>
    </citation>
    <scope>NUCLEOTIDE SEQUENCE [LARGE SCALE GENOMIC DNA]</scope>
    <source>
        <strain evidence="3 4">DSM 10166</strain>
    </source>
</reference>
<evidence type="ECO:0000313" key="4">
    <source>
        <dbReference type="Proteomes" id="UP000027432"/>
    </source>
</evidence>
<keyword evidence="1" id="KW-1133">Transmembrane helix</keyword>
<accession>A0A074J6F9</accession>
<dbReference type="Proteomes" id="UP000027432">
    <property type="component" value="Unassembled WGS sequence"/>
</dbReference>
<dbReference type="EMBL" id="AUND01000038">
    <property type="protein sequence ID" value="KEO51500.1"/>
    <property type="molecule type" value="Genomic_DNA"/>
</dbReference>
<feature type="transmembrane region" description="Helical" evidence="1">
    <location>
        <begin position="21"/>
        <end position="43"/>
    </location>
</feature>
<dbReference type="OrthoDB" id="7856227at2"/>
<evidence type="ECO:0000256" key="1">
    <source>
        <dbReference type="SAM" id="Phobius"/>
    </source>
</evidence>
<name>A0A074J6F9_9RHOB</name>